<feature type="region of interest" description="Disordered" evidence="6">
    <location>
        <begin position="262"/>
        <end position="308"/>
    </location>
</feature>
<dbReference type="EMBL" id="SMYL01000003">
    <property type="protein sequence ID" value="TDK66477.1"/>
    <property type="molecule type" value="Genomic_DNA"/>
</dbReference>
<evidence type="ECO:0000256" key="6">
    <source>
        <dbReference type="SAM" id="MobiDB-lite"/>
    </source>
</evidence>
<feature type="transmembrane region" description="Helical" evidence="7">
    <location>
        <begin position="43"/>
        <end position="66"/>
    </location>
</feature>
<comment type="caution">
    <text evidence="9">The sequence shown here is derived from an EMBL/GenBank/DDBJ whole genome shotgun (WGS) entry which is preliminary data.</text>
</comment>
<dbReference type="InterPro" id="IPR016174">
    <property type="entry name" value="Di-haem_cyt_TM"/>
</dbReference>
<keyword evidence="3 7" id="KW-0812">Transmembrane</keyword>
<proteinExistence type="predicted"/>
<evidence type="ECO:0000256" key="2">
    <source>
        <dbReference type="ARBA" id="ARBA00022475"/>
    </source>
</evidence>
<protein>
    <submittedName>
        <fullName evidence="9">Cytochrome B</fullName>
    </submittedName>
</protein>
<dbReference type="InterPro" id="IPR051542">
    <property type="entry name" value="Hydrogenase_cytochrome"/>
</dbReference>
<dbReference type="InterPro" id="IPR011577">
    <property type="entry name" value="Cyt_b561_bac/Ni-Hgenase"/>
</dbReference>
<feature type="compositionally biased region" description="Low complexity" evidence="6">
    <location>
        <begin position="291"/>
        <end position="308"/>
    </location>
</feature>
<dbReference type="GO" id="GO:0005886">
    <property type="term" value="C:plasma membrane"/>
    <property type="evidence" value="ECO:0007669"/>
    <property type="project" value="UniProtKB-SubCell"/>
</dbReference>
<dbReference type="AlphaFoldDB" id="A0A4R5W378"/>
<dbReference type="PANTHER" id="PTHR30485">
    <property type="entry name" value="NI/FE-HYDROGENASE 1 B-TYPE CYTOCHROME SUBUNIT"/>
    <property type="match status" value="1"/>
</dbReference>
<dbReference type="GO" id="GO:0020037">
    <property type="term" value="F:heme binding"/>
    <property type="evidence" value="ECO:0007669"/>
    <property type="project" value="TreeGrafter"/>
</dbReference>
<evidence type="ECO:0000313" key="10">
    <source>
        <dbReference type="Proteomes" id="UP000294829"/>
    </source>
</evidence>
<sequence>MQKSNLAEKPAPIDSAAHDSPPISLISTSPLKRIRLWDLPIRIFHWALVVAVTVALITGEIGAQWIGVHGKAGLTIVGLLSFRLVWGVIGSSYARFAHFAPTWSALRRYFKGKWHGVGHNPLGALSVFALLGILAAQAATGLFANDDIDFTGPLFNLVEEATSNRLTAFHQIISYGIFAILALHILAIAFYVLIKKNNLVKPMVTGWKEVDDGKSATQGGPIALAVALIFSLAVVYAVSGLSPRDLSPSSWFKHQAAAPNEAATKSADTAADKAADTSPALSEKPEAAPVTAEPKNTTAPPTKAPAAW</sequence>
<keyword evidence="10" id="KW-1185">Reference proteome</keyword>
<dbReference type="PANTHER" id="PTHR30485:SF2">
    <property type="entry name" value="BLL0597 PROTEIN"/>
    <property type="match status" value="1"/>
</dbReference>
<comment type="subcellular location">
    <subcellularLocation>
        <location evidence="1">Cell membrane</location>
        <topology evidence="1">Multi-pass membrane protein</topology>
    </subcellularLocation>
</comment>
<evidence type="ECO:0000256" key="7">
    <source>
        <dbReference type="SAM" id="Phobius"/>
    </source>
</evidence>
<dbReference type="OrthoDB" id="196472at2"/>
<gene>
    <name evidence="9" type="ORF">E2I14_08380</name>
</gene>
<evidence type="ECO:0000259" key="8">
    <source>
        <dbReference type="Pfam" id="PF01292"/>
    </source>
</evidence>
<keyword evidence="4 7" id="KW-1133">Transmembrane helix</keyword>
<evidence type="ECO:0000256" key="4">
    <source>
        <dbReference type="ARBA" id="ARBA00022989"/>
    </source>
</evidence>
<dbReference type="GO" id="GO:0022904">
    <property type="term" value="P:respiratory electron transport chain"/>
    <property type="evidence" value="ECO:0007669"/>
    <property type="project" value="InterPro"/>
</dbReference>
<accession>A0A4R5W378</accession>
<evidence type="ECO:0000256" key="5">
    <source>
        <dbReference type="ARBA" id="ARBA00023136"/>
    </source>
</evidence>
<reference evidence="9 10" key="1">
    <citation type="submission" date="2019-03" db="EMBL/GenBank/DDBJ databases">
        <title>Sapientia aquatica gen. nov., sp. nov., isolated from a crater lake.</title>
        <authorList>
            <person name="Felfoldi T."/>
            <person name="Szabo A."/>
            <person name="Toth E."/>
            <person name="Schumann P."/>
            <person name="Keki Z."/>
            <person name="Marialigeti K."/>
            <person name="Mathe I."/>
        </authorList>
    </citation>
    <scope>NUCLEOTIDE SEQUENCE [LARGE SCALE GENOMIC DNA]</scope>
    <source>
        <strain evidence="9 10">SA-152</strain>
    </source>
</reference>
<name>A0A4R5W378_9BURK</name>
<feature type="transmembrane region" description="Helical" evidence="7">
    <location>
        <begin position="222"/>
        <end position="242"/>
    </location>
</feature>
<dbReference type="Pfam" id="PF01292">
    <property type="entry name" value="Ni_hydr_CYTB"/>
    <property type="match status" value="1"/>
</dbReference>
<organism evidence="9 10">
    <name type="scientific">Sapientia aquatica</name>
    <dbReference type="NCBI Taxonomy" id="1549640"/>
    <lineage>
        <taxon>Bacteria</taxon>
        <taxon>Pseudomonadati</taxon>
        <taxon>Pseudomonadota</taxon>
        <taxon>Betaproteobacteria</taxon>
        <taxon>Burkholderiales</taxon>
        <taxon>Oxalobacteraceae</taxon>
        <taxon>Sapientia</taxon>
    </lineage>
</organism>
<evidence type="ECO:0000256" key="3">
    <source>
        <dbReference type="ARBA" id="ARBA00022692"/>
    </source>
</evidence>
<dbReference type="GO" id="GO:0009055">
    <property type="term" value="F:electron transfer activity"/>
    <property type="evidence" value="ECO:0007669"/>
    <property type="project" value="InterPro"/>
</dbReference>
<feature type="transmembrane region" description="Helical" evidence="7">
    <location>
        <begin position="172"/>
        <end position="194"/>
    </location>
</feature>
<feature type="domain" description="Cytochrome b561 bacterial/Ni-hydrogenase" evidence="8">
    <location>
        <begin position="37"/>
        <end position="206"/>
    </location>
</feature>
<keyword evidence="2" id="KW-1003">Cell membrane</keyword>
<dbReference type="SUPFAM" id="SSF81342">
    <property type="entry name" value="Transmembrane di-heme cytochromes"/>
    <property type="match status" value="1"/>
</dbReference>
<dbReference type="Gene3D" id="1.20.950.20">
    <property type="entry name" value="Transmembrane di-heme cytochromes, Chain C"/>
    <property type="match status" value="1"/>
</dbReference>
<dbReference type="RefSeq" id="WP_133327399.1">
    <property type="nucleotide sequence ID" value="NZ_SMYL01000003.1"/>
</dbReference>
<dbReference type="Proteomes" id="UP000294829">
    <property type="component" value="Unassembled WGS sequence"/>
</dbReference>
<feature type="transmembrane region" description="Helical" evidence="7">
    <location>
        <begin position="117"/>
        <end position="144"/>
    </location>
</feature>
<evidence type="ECO:0000313" key="9">
    <source>
        <dbReference type="EMBL" id="TDK66477.1"/>
    </source>
</evidence>
<keyword evidence="5 7" id="KW-0472">Membrane</keyword>
<feature type="transmembrane region" description="Helical" evidence="7">
    <location>
        <begin position="72"/>
        <end position="96"/>
    </location>
</feature>
<evidence type="ECO:0000256" key="1">
    <source>
        <dbReference type="ARBA" id="ARBA00004651"/>
    </source>
</evidence>